<keyword evidence="4" id="KW-1185">Reference proteome</keyword>
<proteinExistence type="predicted"/>
<name>A0AAW4PU44_9EURY</name>
<evidence type="ECO:0000313" key="3">
    <source>
        <dbReference type="EMBL" id="MBX0324166.1"/>
    </source>
</evidence>
<accession>A0AAW4PU44</accession>
<keyword evidence="2" id="KW-1133">Transmembrane helix</keyword>
<organism evidence="3 4">
    <name type="scientific">Haloarcula rubra</name>
    <dbReference type="NCBI Taxonomy" id="2487747"/>
    <lineage>
        <taxon>Archaea</taxon>
        <taxon>Methanobacteriati</taxon>
        <taxon>Methanobacteriota</taxon>
        <taxon>Stenosarchaea group</taxon>
        <taxon>Halobacteria</taxon>
        <taxon>Halobacteriales</taxon>
        <taxon>Haloarculaceae</taxon>
        <taxon>Haloarcula</taxon>
    </lineage>
</organism>
<evidence type="ECO:0000256" key="1">
    <source>
        <dbReference type="SAM" id="MobiDB-lite"/>
    </source>
</evidence>
<evidence type="ECO:0000313" key="4">
    <source>
        <dbReference type="Proteomes" id="UP001430377"/>
    </source>
</evidence>
<protein>
    <submittedName>
        <fullName evidence="3">Uncharacterized protein</fullName>
    </submittedName>
</protein>
<dbReference type="RefSeq" id="WP_220619126.1">
    <property type="nucleotide sequence ID" value="NZ_RKLR01000005.1"/>
</dbReference>
<evidence type="ECO:0000256" key="2">
    <source>
        <dbReference type="SAM" id="Phobius"/>
    </source>
</evidence>
<dbReference type="EMBL" id="RKLR01000005">
    <property type="protein sequence ID" value="MBX0324166.1"/>
    <property type="molecule type" value="Genomic_DNA"/>
</dbReference>
<dbReference type="Proteomes" id="UP001430377">
    <property type="component" value="Unassembled WGS sequence"/>
</dbReference>
<keyword evidence="2" id="KW-0812">Transmembrane</keyword>
<gene>
    <name evidence="3" type="ORF">EGH21_14100</name>
</gene>
<dbReference type="AlphaFoldDB" id="A0AAW4PU44"/>
<feature type="transmembrane region" description="Helical" evidence="2">
    <location>
        <begin position="14"/>
        <end position="36"/>
    </location>
</feature>
<reference evidence="3 4" key="1">
    <citation type="submission" date="2021-06" db="EMBL/GenBank/DDBJ databases">
        <title>Halomicroarcula sp. a new haloarchaeum isolated from saline soil.</title>
        <authorList>
            <person name="Duran-Viseras A."/>
            <person name="Sanchez-Porro C."/>
            <person name="Ventosa A."/>
        </authorList>
    </citation>
    <scope>NUCLEOTIDE SEQUENCE [LARGE SCALE GENOMIC DNA]</scope>
    <source>
        <strain evidence="3 4">F13</strain>
    </source>
</reference>
<feature type="compositionally biased region" description="Pro residues" evidence="1">
    <location>
        <begin position="48"/>
        <end position="64"/>
    </location>
</feature>
<keyword evidence="2" id="KW-0472">Membrane</keyword>
<feature type="region of interest" description="Disordered" evidence="1">
    <location>
        <begin position="45"/>
        <end position="64"/>
    </location>
</feature>
<sequence>MADGRLGAVSDTRVGVVVGVLALLLVGAGAAFLLGVGPFGLDDGAAAPPAPDGPPRATPTEGPPPFTLAIDRITQCGRTCRDVTSTLRNAQPRASSDIGVTATIYAGQGTDGSVVWSGYEWVGALDAGETYTTTQRVDLSLGEALAIERADGYVTIETTVEYDDRVMTFYRQRKVA</sequence>
<comment type="caution">
    <text evidence="3">The sequence shown here is derived from an EMBL/GenBank/DDBJ whole genome shotgun (WGS) entry which is preliminary data.</text>
</comment>